<organism evidence="8 9">
    <name type="scientific">Channa argus</name>
    <name type="common">Northern snakehead</name>
    <name type="synonym">Ophicephalus argus</name>
    <dbReference type="NCBI Taxonomy" id="215402"/>
    <lineage>
        <taxon>Eukaryota</taxon>
        <taxon>Metazoa</taxon>
        <taxon>Chordata</taxon>
        <taxon>Craniata</taxon>
        <taxon>Vertebrata</taxon>
        <taxon>Euteleostomi</taxon>
        <taxon>Actinopterygii</taxon>
        <taxon>Neopterygii</taxon>
        <taxon>Teleostei</taxon>
        <taxon>Neoteleostei</taxon>
        <taxon>Acanthomorphata</taxon>
        <taxon>Anabantaria</taxon>
        <taxon>Anabantiformes</taxon>
        <taxon>Channoidei</taxon>
        <taxon>Channidae</taxon>
        <taxon>Channa</taxon>
    </lineage>
</organism>
<comment type="subcellular location">
    <subcellularLocation>
        <location evidence="1">Membrane</location>
        <topology evidence="1">Single-pass type I membrane protein</topology>
    </subcellularLocation>
</comment>
<gene>
    <name evidence="8" type="ORF">EXN66_Car007593</name>
</gene>
<keyword evidence="3 6" id="KW-1133">Transmembrane helix</keyword>
<dbReference type="OrthoDB" id="9940220at2759"/>
<dbReference type="SMART" id="SM00407">
    <property type="entry name" value="IGc1"/>
    <property type="match status" value="1"/>
</dbReference>
<evidence type="ECO:0000256" key="2">
    <source>
        <dbReference type="ARBA" id="ARBA00022692"/>
    </source>
</evidence>
<dbReference type="InterPro" id="IPR013783">
    <property type="entry name" value="Ig-like_fold"/>
</dbReference>
<dbReference type="InterPro" id="IPR007110">
    <property type="entry name" value="Ig-like_dom"/>
</dbReference>
<dbReference type="EMBL" id="CM015718">
    <property type="protein sequence ID" value="KAF3691918.1"/>
    <property type="molecule type" value="Genomic_DNA"/>
</dbReference>
<dbReference type="Pfam" id="PF00969">
    <property type="entry name" value="MHC_II_beta"/>
    <property type="match status" value="1"/>
</dbReference>
<evidence type="ECO:0000256" key="6">
    <source>
        <dbReference type="SAM" id="Phobius"/>
    </source>
</evidence>
<keyword evidence="4" id="KW-1015">Disulfide bond</keyword>
<dbReference type="Pfam" id="PF07654">
    <property type="entry name" value="C1-set"/>
    <property type="match status" value="1"/>
</dbReference>
<keyword evidence="5" id="KW-0325">Glycoprotein</keyword>
<evidence type="ECO:0000256" key="4">
    <source>
        <dbReference type="ARBA" id="ARBA00023157"/>
    </source>
</evidence>
<dbReference type="PANTHER" id="PTHR19944:SF99">
    <property type="entry name" value="HLA CLASS II HISTOCOMPATIBILITY ANTIGEN, DRB1 BETA CHAIN"/>
    <property type="match status" value="1"/>
</dbReference>
<accession>A0A6G1PPK4</accession>
<evidence type="ECO:0000256" key="5">
    <source>
        <dbReference type="ARBA" id="ARBA00023180"/>
    </source>
</evidence>
<evidence type="ECO:0000256" key="3">
    <source>
        <dbReference type="ARBA" id="ARBA00022989"/>
    </source>
</evidence>
<keyword evidence="9" id="KW-1185">Reference proteome</keyword>
<proteinExistence type="predicted"/>
<dbReference type="Gene3D" id="2.60.40.10">
    <property type="entry name" value="Immunoglobulins"/>
    <property type="match status" value="1"/>
</dbReference>
<reference evidence="9" key="2">
    <citation type="submission" date="2019-02" db="EMBL/GenBank/DDBJ databases">
        <title>Opniocepnalus argus Var Kimnra genome.</title>
        <authorList>
            <person name="Zhou C."/>
            <person name="Xiao S."/>
        </authorList>
    </citation>
    <scope>NUCLEOTIDE SEQUENCE [LARGE SCALE GENOMIC DNA]</scope>
</reference>
<dbReference type="SUPFAM" id="SSF54452">
    <property type="entry name" value="MHC antigen-recognition domain"/>
    <property type="match status" value="1"/>
</dbReference>
<protein>
    <submittedName>
        <fullName evidence="8">DLA class II histocompatibility antigen, DR-1 beta chain</fullName>
    </submittedName>
</protein>
<dbReference type="PANTHER" id="PTHR19944">
    <property type="entry name" value="MHC CLASS II-RELATED"/>
    <property type="match status" value="1"/>
</dbReference>
<dbReference type="InterPro" id="IPR036179">
    <property type="entry name" value="Ig-like_dom_sf"/>
</dbReference>
<feature type="domain" description="Ig-like" evidence="7">
    <location>
        <begin position="118"/>
        <end position="200"/>
    </location>
</feature>
<dbReference type="GO" id="GO:0019882">
    <property type="term" value="P:antigen processing and presentation"/>
    <property type="evidence" value="ECO:0007669"/>
    <property type="project" value="InterPro"/>
</dbReference>
<dbReference type="Proteomes" id="UP000503349">
    <property type="component" value="Chromosome 7"/>
</dbReference>
<dbReference type="InterPro" id="IPR050160">
    <property type="entry name" value="MHC/Immunoglobulin"/>
</dbReference>
<dbReference type="AlphaFoldDB" id="A0A6G1PPK4"/>
<reference evidence="8 9" key="1">
    <citation type="submission" date="2019-02" db="EMBL/GenBank/DDBJ databases">
        <title>Opniocepnalus argus genome.</title>
        <authorList>
            <person name="Zhou C."/>
            <person name="Xiao S."/>
        </authorList>
    </citation>
    <scope>NUCLEOTIDE SEQUENCE [LARGE SCALE GENOMIC DNA]</scope>
    <source>
        <strain evidence="8">OARG1902GOOAL</strain>
        <tissue evidence="8">Muscle</tissue>
    </source>
</reference>
<dbReference type="InterPro" id="IPR000353">
    <property type="entry name" value="MHC_II_b_N"/>
</dbReference>
<keyword evidence="6" id="KW-0472">Membrane</keyword>
<dbReference type="GO" id="GO:0006955">
    <property type="term" value="P:immune response"/>
    <property type="evidence" value="ECO:0007669"/>
    <property type="project" value="InterPro"/>
</dbReference>
<dbReference type="InterPro" id="IPR014745">
    <property type="entry name" value="MHC_II_a/b_N"/>
</dbReference>
<dbReference type="SUPFAM" id="SSF48726">
    <property type="entry name" value="Immunoglobulin"/>
    <property type="match status" value="1"/>
</dbReference>
<dbReference type="InterPro" id="IPR003597">
    <property type="entry name" value="Ig_C1-set"/>
</dbReference>
<sequence>MTISSSDMKHSAVIILMLNTFSAFSESALYGQFLGHCQFSSNDGHDAVYLEQYYFNKMLLAQYNSTLGKMVGYTKKAMKVADTLNKNQEFVTHEKWKTRLCKENSQLLYKGLLNSVEPYVRLRSVKAASSTHPAMLICSVYNFYPKQIKVTWLRDGKEVTSDVTSTEELSNGNWLYQIHSHLEYTPRFGEKITCRVEHASLTKPKFYDWEPVPDPGTQKITIGIVGLLLGLVFLVAGLIYYKKKSAVRVMVPTTEL</sequence>
<evidence type="ECO:0000313" key="8">
    <source>
        <dbReference type="EMBL" id="KAF3691918.1"/>
    </source>
</evidence>
<dbReference type="PROSITE" id="PS50835">
    <property type="entry name" value="IG_LIKE"/>
    <property type="match status" value="1"/>
</dbReference>
<evidence type="ECO:0000259" key="7">
    <source>
        <dbReference type="PROSITE" id="PS50835"/>
    </source>
</evidence>
<keyword evidence="2 6" id="KW-0812">Transmembrane</keyword>
<dbReference type="Gene3D" id="3.10.320.10">
    <property type="entry name" value="Class II Histocompatibility Antigen, M Beta Chain, Chain B, domain 1"/>
    <property type="match status" value="1"/>
</dbReference>
<dbReference type="GO" id="GO:0042613">
    <property type="term" value="C:MHC class II protein complex"/>
    <property type="evidence" value="ECO:0007669"/>
    <property type="project" value="InterPro"/>
</dbReference>
<dbReference type="InterPro" id="IPR011162">
    <property type="entry name" value="MHC_I/II-like_Ag-recog"/>
</dbReference>
<name>A0A6G1PPK4_CHAAH</name>
<evidence type="ECO:0000313" key="9">
    <source>
        <dbReference type="Proteomes" id="UP000503349"/>
    </source>
</evidence>
<feature type="transmembrane region" description="Helical" evidence="6">
    <location>
        <begin position="220"/>
        <end position="241"/>
    </location>
</feature>
<dbReference type="SMART" id="SM00921">
    <property type="entry name" value="MHC_II_beta"/>
    <property type="match status" value="1"/>
</dbReference>
<evidence type="ECO:0000256" key="1">
    <source>
        <dbReference type="ARBA" id="ARBA00004479"/>
    </source>
</evidence>